<dbReference type="GO" id="GO:0005634">
    <property type="term" value="C:nucleus"/>
    <property type="evidence" value="ECO:0007669"/>
    <property type="project" value="TreeGrafter"/>
</dbReference>
<evidence type="ECO:0000256" key="1">
    <source>
        <dbReference type="ARBA" id="ARBA00022737"/>
    </source>
</evidence>
<evidence type="ECO:0000256" key="2">
    <source>
        <dbReference type="ARBA" id="ARBA00023122"/>
    </source>
</evidence>
<evidence type="ECO:0000313" key="5">
    <source>
        <dbReference type="EMBL" id="KAL0415358.1"/>
    </source>
</evidence>
<dbReference type="PANTHER" id="PTHR13780">
    <property type="entry name" value="AMP-ACTIVATED PROTEIN KINASE, GAMMA REGULATORY SUBUNIT"/>
    <property type="match status" value="1"/>
</dbReference>
<dbReference type="Gene3D" id="3.10.580.10">
    <property type="entry name" value="CBS-domain"/>
    <property type="match status" value="2"/>
</dbReference>
<dbReference type="SUPFAM" id="SSF54631">
    <property type="entry name" value="CBS-domain pair"/>
    <property type="match status" value="2"/>
</dbReference>
<dbReference type="InterPro" id="IPR000644">
    <property type="entry name" value="CBS_dom"/>
</dbReference>
<dbReference type="Pfam" id="PF00571">
    <property type="entry name" value="CBS"/>
    <property type="match status" value="1"/>
</dbReference>
<dbReference type="AlphaFoldDB" id="A0AAW2UF21"/>
<keyword evidence="1" id="KW-0677">Repeat</keyword>
<organism evidence="5">
    <name type="scientific">Sesamum latifolium</name>
    <dbReference type="NCBI Taxonomy" id="2727402"/>
    <lineage>
        <taxon>Eukaryota</taxon>
        <taxon>Viridiplantae</taxon>
        <taxon>Streptophyta</taxon>
        <taxon>Embryophyta</taxon>
        <taxon>Tracheophyta</taxon>
        <taxon>Spermatophyta</taxon>
        <taxon>Magnoliopsida</taxon>
        <taxon>eudicotyledons</taxon>
        <taxon>Gunneridae</taxon>
        <taxon>Pentapetalae</taxon>
        <taxon>asterids</taxon>
        <taxon>lamiids</taxon>
        <taxon>Lamiales</taxon>
        <taxon>Pedaliaceae</taxon>
        <taxon>Sesamum</taxon>
    </lineage>
</organism>
<accession>A0AAW2UF21</accession>
<comment type="caution">
    <text evidence="5">The sequence shown here is derived from an EMBL/GenBank/DDBJ whole genome shotgun (WGS) entry which is preliminary data.</text>
</comment>
<evidence type="ECO:0000259" key="4">
    <source>
        <dbReference type="PROSITE" id="PS51371"/>
    </source>
</evidence>
<feature type="domain" description="CBS" evidence="4">
    <location>
        <begin position="391"/>
        <end position="450"/>
    </location>
</feature>
<sequence>MKKNLIQPLNSYHAARSKFHAISEIDTYMQIQTNPFAAILATTKTHTMPISIPATKSLSLILKLKPKLPIMQATKMEEKTTEARGGASTPQPQRLRDKKVKDLIPDKKRLVEVPYTASLADTMNALLANRVVAVPVAAPPGHWIGAGGSMIVESDKQTGAARKHYIGMVTMLDVLAHIAGNDADPAEVDGGNLDKNMQVPVSSIIGHCLESLSLWTLNSNTSILDCMEVFSKGIHRALVPVDSHMENISGVELVESASSYRMVTQMDLLKFLKAHEHELRGILARPVRELGAVSDIVFGVTDKTKVIDAIRCMNRASLNAVPIVESTEDIEEDHGQLINAKDRKVVGTFSATDLRGCPIPLLQSCLQQNVMDFIHKLCGIPLHEASGLRNSTKELITCRPESLLREVVDKVVKNHVHRVWVVNESGLLVGLISLTDIIRAARVWMLSEPA</sequence>
<dbReference type="InterPro" id="IPR046342">
    <property type="entry name" value="CBS_dom_sf"/>
</dbReference>
<dbReference type="PANTHER" id="PTHR13780:SF101">
    <property type="entry name" value="SNF1-RELATED PROTEIN KINASE REGULATORY SUBUNIT GAMMA-LIKE PV42A"/>
    <property type="match status" value="1"/>
</dbReference>
<dbReference type="PROSITE" id="PS51371">
    <property type="entry name" value="CBS"/>
    <property type="match status" value="1"/>
</dbReference>
<reference evidence="5" key="2">
    <citation type="journal article" date="2024" name="Plant">
        <title>Genomic evolution and insights into agronomic trait innovations of Sesamum species.</title>
        <authorList>
            <person name="Miao H."/>
            <person name="Wang L."/>
            <person name="Qu L."/>
            <person name="Liu H."/>
            <person name="Sun Y."/>
            <person name="Le M."/>
            <person name="Wang Q."/>
            <person name="Wei S."/>
            <person name="Zheng Y."/>
            <person name="Lin W."/>
            <person name="Duan Y."/>
            <person name="Cao H."/>
            <person name="Xiong S."/>
            <person name="Wang X."/>
            <person name="Wei L."/>
            <person name="Li C."/>
            <person name="Ma Q."/>
            <person name="Ju M."/>
            <person name="Zhao R."/>
            <person name="Li G."/>
            <person name="Mu C."/>
            <person name="Tian Q."/>
            <person name="Mei H."/>
            <person name="Zhang T."/>
            <person name="Gao T."/>
            <person name="Zhang H."/>
        </authorList>
    </citation>
    <scope>NUCLEOTIDE SEQUENCE</scope>
    <source>
        <strain evidence="5">KEN1</strain>
    </source>
</reference>
<dbReference type="SMART" id="SM00116">
    <property type="entry name" value="CBS"/>
    <property type="match status" value="2"/>
</dbReference>
<protein>
    <submittedName>
        <fullName evidence="5">SNF1-related protein kinase regulatory subunit gamma-like PV42a</fullName>
    </submittedName>
</protein>
<dbReference type="EMBL" id="JACGWN010000012">
    <property type="protein sequence ID" value="KAL0415358.1"/>
    <property type="molecule type" value="Genomic_DNA"/>
</dbReference>
<proteinExistence type="predicted"/>
<dbReference type="InterPro" id="IPR050511">
    <property type="entry name" value="AMPK_gamma/SDS23_families"/>
</dbReference>
<evidence type="ECO:0000256" key="3">
    <source>
        <dbReference type="PROSITE-ProRule" id="PRU00703"/>
    </source>
</evidence>
<name>A0AAW2UF21_9LAMI</name>
<dbReference type="GO" id="GO:0005737">
    <property type="term" value="C:cytoplasm"/>
    <property type="evidence" value="ECO:0007669"/>
    <property type="project" value="TreeGrafter"/>
</dbReference>
<reference evidence="5" key="1">
    <citation type="submission" date="2020-06" db="EMBL/GenBank/DDBJ databases">
        <authorList>
            <person name="Li T."/>
            <person name="Hu X."/>
            <person name="Zhang T."/>
            <person name="Song X."/>
            <person name="Zhang H."/>
            <person name="Dai N."/>
            <person name="Sheng W."/>
            <person name="Hou X."/>
            <person name="Wei L."/>
        </authorList>
    </citation>
    <scope>NUCLEOTIDE SEQUENCE</scope>
    <source>
        <strain evidence="5">KEN1</strain>
        <tissue evidence="5">Leaf</tissue>
    </source>
</reference>
<keyword evidence="2 3" id="KW-0129">CBS domain</keyword>
<gene>
    <name evidence="5" type="ORF">Slati_3367700</name>
</gene>